<evidence type="ECO:0000313" key="4">
    <source>
        <dbReference type="WBParaSite" id="NBR_0000993001-mRNA-1"/>
    </source>
</evidence>
<reference evidence="4" key="1">
    <citation type="submission" date="2016-04" db="UniProtKB">
        <authorList>
            <consortium name="WormBaseParasite"/>
        </authorList>
    </citation>
    <scope>IDENTIFICATION</scope>
</reference>
<keyword evidence="1" id="KW-0472">Membrane</keyword>
<gene>
    <name evidence="2" type="ORF">NBR_LOCUS9938</name>
</gene>
<evidence type="ECO:0000313" key="2">
    <source>
        <dbReference type="EMBL" id="VDL73527.1"/>
    </source>
</evidence>
<feature type="transmembrane region" description="Helical" evidence="1">
    <location>
        <begin position="12"/>
        <end position="33"/>
    </location>
</feature>
<keyword evidence="3" id="KW-1185">Reference proteome</keyword>
<proteinExistence type="predicted"/>
<protein>
    <submittedName>
        <fullName evidence="2 4">Uncharacterized protein</fullName>
    </submittedName>
</protein>
<accession>A0A158QZD3</accession>
<name>A0A158QZD3_NIPBR</name>
<keyword evidence="1" id="KW-0812">Transmembrane</keyword>
<dbReference type="AlphaFoldDB" id="A0A158QZD3"/>
<dbReference type="Proteomes" id="UP000271162">
    <property type="component" value="Unassembled WGS sequence"/>
</dbReference>
<dbReference type="WBParaSite" id="NBR_0000993001-mRNA-1">
    <property type="protein sequence ID" value="NBR_0000993001-mRNA-1"/>
    <property type="gene ID" value="NBR_0000993001"/>
</dbReference>
<keyword evidence="1" id="KW-1133">Transmembrane helix</keyword>
<evidence type="ECO:0000256" key="1">
    <source>
        <dbReference type="SAM" id="Phobius"/>
    </source>
</evidence>
<dbReference type="STRING" id="27835.A0A158QZD3"/>
<evidence type="ECO:0000313" key="3">
    <source>
        <dbReference type="Proteomes" id="UP000271162"/>
    </source>
</evidence>
<organism evidence="4">
    <name type="scientific">Nippostrongylus brasiliensis</name>
    <name type="common">Rat hookworm</name>
    <dbReference type="NCBI Taxonomy" id="27835"/>
    <lineage>
        <taxon>Eukaryota</taxon>
        <taxon>Metazoa</taxon>
        <taxon>Ecdysozoa</taxon>
        <taxon>Nematoda</taxon>
        <taxon>Chromadorea</taxon>
        <taxon>Rhabditida</taxon>
        <taxon>Rhabditina</taxon>
        <taxon>Rhabditomorpha</taxon>
        <taxon>Strongyloidea</taxon>
        <taxon>Heligmosomidae</taxon>
        <taxon>Nippostrongylus</taxon>
    </lineage>
</organism>
<reference evidence="2 3" key="2">
    <citation type="submission" date="2018-11" db="EMBL/GenBank/DDBJ databases">
        <authorList>
            <consortium name="Pathogen Informatics"/>
        </authorList>
    </citation>
    <scope>NUCLEOTIDE SEQUENCE [LARGE SCALE GENOMIC DNA]</scope>
</reference>
<sequence length="48" mass="5749">MLDVKSELAWIYPLAVIIIIFVLLFIVIGLCELRKRRQNRQSRYVTQE</sequence>
<dbReference type="EMBL" id="UYSL01020226">
    <property type="protein sequence ID" value="VDL73527.1"/>
    <property type="molecule type" value="Genomic_DNA"/>
</dbReference>